<organism evidence="17 18">
    <name type="scientific">Cetraspora pellucida</name>
    <dbReference type="NCBI Taxonomy" id="1433469"/>
    <lineage>
        <taxon>Eukaryota</taxon>
        <taxon>Fungi</taxon>
        <taxon>Fungi incertae sedis</taxon>
        <taxon>Mucoromycota</taxon>
        <taxon>Glomeromycotina</taxon>
        <taxon>Glomeromycetes</taxon>
        <taxon>Diversisporales</taxon>
        <taxon>Gigasporaceae</taxon>
        <taxon>Cetraspora</taxon>
    </lineage>
</organism>
<comment type="similarity">
    <text evidence="4">Belongs to the Cu-Zn superoxide dismutase family.</text>
</comment>
<evidence type="ECO:0000256" key="14">
    <source>
        <dbReference type="ARBA" id="ARBA00049010"/>
    </source>
</evidence>
<keyword evidence="11" id="KW-0186">Copper</keyword>
<dbReference type="SUPFAM" id="SSF49329">
    <property type="entry name" value="Cu,Zn superoxide dismutase-like"/>
    <property type="match status" value="1"/>
</dbReference>
<sequence>MFPITGFKLLKDIDTQNYEVVVVSPSTPLLASSSVGTLEFRCVTEPVRRYSPKIQYYQAYADSVDLKNKLINCTSNLDRKKDKFNIQYDTLVVAVGANSNTFGIPGVGDYALFLKDISDARKIRQRVIECFEHASQPNVTKEEATGLLHFAVVGGGPTGVEFSAELHDFITQDMARLYPNLINSVSMTVYDIAPQILGSFDQSLRDYAIKKFTRKGINIRTGTLVKEVKERHLIVNDIGEVPYGMLVWATGLTDNPLTRAMGEHIMKDKSAKRYAIGDCATIKDYDLPATAQVANQKAKHLRKALTQIAQDGGSFERVMPFQFTNLGSMVYIGEQKAVVDFTSTNVKAKERGTLAWEGTMTRGMYSSNQEKNTITNYENKKTLVLYEFPNKFLIFTIMTLKAVAILRGDKPEIKTCGIVTFTQENENAPTTIDVNISGLEQGQHGFHVHEFGDNTNGCTSAGEHYNPFNKTHGAPTDENRHLGDLGNLTVSEDGTVKTQIKDNQITLTGPNSVVGRSVVVHVGADDFGKGGHELSLKTGNSGPRIACGII</sequence>
<comment type="caution">
    <text evidence="17">The sequence shown here is derived from an EMBL/GenBank/DDBJ whole genome shotgun (WGS) entry which is preliminary data.</text>
</comment>
<dbReference type="InterPro" id="IPR001424">
    <property type="entry name" value="SOD_Cu_Zn_dom"/>
</dbReference>
<dbReference type="InterPro" id="IPR023753">
    <property type="entry name" value="FAD/NAD-binding_dom"/>
</dbReference>
<evidence type="ECO:0000256" key="12">
    <source>
        <dbReference type="ARBA" id="ARBA00023027"/>
    </source>
</evidence>
<comment type="catalytic activity">
    <reaction evidence="14">
        <text>a ubiquinone + NADH + H(+) = a ubiquinol + NAD(+)</text>
        <dbReference type="Rhea" id="RHEA:23152"/>
        <dbReference type="Rhea" id="RHEA-COMP:9565"/>
        <dbReference type="Rhea" id="RHEA-COMP:9566"/>
        <dbReference type="ChEBI" id="CHEBI:15378"/>
        <dbReference type="ChEBI" id="CHEBI:16389"/>
        <dbReference type="ChEBI" id="CHEBI:17976"/>
        <dbReference type="ChEBI" id="CHEBI:57540"/>
        <dbReference type="ChEBI" id="CHEBI:57945"/>
    </reaction>
</comment>
<dbReference type="PANTHER" id="PTHR43706">
    <property type="entry name" value="NADH DEHYDROGENASE"/>
    <property type="match status" value="1"/>
</dbReference>
<evidence type="ECO:0000256" key="7">
    <source>
        <dbReference type="ARBA" id="ARBA00022827"/>
    </source>
</evidence>
<dbReference type="AlphaFoldDB" id="A0A9N9I6M6"/>
<protein>
    <submittedName>
        <fullName evidence="17">19503_t:CDS:1</fullName>
    </submittedName>
</protein>
<keyword evidence="12" id="KW-0520">NAD</keyword>
<dbReference type="GO" id="GO:0034599">
    <property type="term" value="P:cellular response to oxidative stress"/>
    <property type="evidence" value="ECO:0007669"/>
    <property type="project" value="UniProtKB-ARBA"/>
</dbReference>
<dbReference type="PROSITE" id="PS00332">
    <property type="entry name" value="SOD_CU_ZN_2"/>
    <property type="match status" value="1"/>
</dbReference>
<evidence type="ECO:0000256" key="1">
    <source>
        <dbReference type="ARBA" id="ARBA00001935"/>
    </source>
</evidence>
<comment type="cofactor">
    <cofactor evidence="2">
        <name>Zn(2+)</name>
        <dbReference type="ChEBI" id="CHEBI:29105"/>
    </cofactor>
</comment>
<comment type="similarity">
    <text evidence="3">Belongs to the NADH dehydrogenase family.</text>
</comment>
<dbReference type="InterPro" id="IPR036188">
    <property type="entry name" value="FAD/NAD-bd_sf"/>
</dbReference>
<keyword evidence="6" id="KW-0479">Metal-binding</keyword>
<dbReference type="GO" id="GO:0016209">
    <property type="term" value="F:antioxidant activity"/>
    <property type="evidence" value="ECO:0007669"/>
    <property type="project" value="UniProtKB-KW"/>
</dbReference>
<keyword evidence="9" id="KW-0049">Antioxidant</keyword>
<dbReference type="PANTHER" id="PTHR43706:SF47">
    <property type="entry name" value="EXTERNAL NADH-UBIQUINONE OXIDOREDUCTASE 1, MITOCHONDRIAL-RELATED"/>
    <property type="match status" value="1"/>
</dbReference>
<feature type="domain" description="Superoxide dismutase copper/zinc binding" evidence="15">
    <location>
        <begin position="417"/>
        <end position="550"/>
    </location>
</feature>
<dbReference type="Gene3D" id="2.60.40.200">
    <property type="entry name" value="Superoxide dismutase, copper/zinc binding domain"/>
    <property type="match status" value="1"/>
</dbReference>
<evidence type="ECO:0000256" key="4">
    <source>
        <dbReference type="ARBA" id="ARBA00010457"/>
    </source>
</evidence>
<dbReference type="GO" id="GO:0006801">
    <property type="term" value="P:superoxide metabolic process"/>
    <property type="evidence" value="ECO:0007669"/>
    <property type="project" value="InterPro"/>
</dbReference>
<evidence type="ECO:0000256" key="8">
    <source>
        <dbReference type="ARBA" id="ARBA00022833"/>
    </source>
</evidence>
<feature type="domain" description="FAD/NAD(P)-binding" evidence="16">
    <location>
        <begin position="34"/>
        <end position="298"/>
    </location>
</feature>
<evidence type="ECO:0000256" key="13">
    <source>
        <dbReference type="ARBA" id="ARBA00047599"/>
    </source>
</evidence>
<dbReference type="InterPro" id="IPR045024">
    <property type="entry name" value="NDH-2"/>
</dbReference>
<dbReference type="SUPFAM" id="SSF51905">
    <property type="entry name" value="FAD/NAD(P)-binding domain"/>
    <property type="match status" value="2"/>
</dbReference>
<evidence type="ECO:0000256" key="2">
    <source>
        <dbReference type="ARBA" id="ARBA00001947"/>
    </source>
</evidence>
<dbReference type="PROSITE" id="PS00087">
    <property type="entry name" value="SOD_CU_ZN_1"/>
    <property type="match status" value="1"/>
</dbReference>
<dbReference type="Proteomes" id="UP000789759">
    <property type="component" value="Unassembled WGS sequence"/>
</dbReference>
<dbReference type="OrthoDB" id="3244603at2759"/>
<comment type="catalytic activity">
    <reaction evidence="13">
        <text>a quinone + NADH + H(+) = a quinol + NAD(+)</text>
        <dbReference type="Rhea" id="RHEA:46160"/>
        <dbReference type="ChEBI" id="CHEBI:15378"/>
        <dbReference type="ChEBI" id="CHEBI:24646"/>
        <dbReference type="ChEBI" id="CHEBI:57540"/>
        <dbReference type="ChEBI" id="CHEBI:57945"/>
        <dbReference type="ChEBI" id="CHEBI:132124"/>
        <dbReference type="EC" id="1.6.5.9"/>
    </reaction>
</comment>
<reference evidence="17" key="1">
    <citation type="submission" date="2021-06" db="EMBL/GenBank/DDBJ databases">
        <authorList>
            <person name="Kallberg Y."/>
            <person name="Tangrot J."/>
            <person name="Rosling A."/>
        </authorList>
    </citation>
    <scope>NUCLEOTIDE SEQUENCE</scope>
    <source>
        <strain evidence="17">FL966</strain>
    </source>
</reference>
<dbReference type="InterPro" id="IPR018152">
    <property type="entry name" value="SOD_Cu/Zn_BS"/>
</dbReference>
<accession>A0A9N9I6M6</accession>
<dbReference type="Pfam" id="PF00080">
    <property type="entry name" value="Sod_Cu"/>
    <property type="match status" value="1"/>
</dbReference>
<dbReference type="Gene3D" id="3.50.50.100">
    <property type="match status" value="1"/>
</dbReference>
<dbReference type="EMBL" id="CAJVQA010013065">
    <property type="protein sequence ID" value="CAG8721646.1"/>
    <property type="molecule type" value="Genomic_DNA"/>
</dbReference>
<keyword evidence="10" id="KW-0560">Oxidoreductase</keyword>
<keyword evidence="18" id="KW-1185">Reference proteome</keyword>
<feature type="non-terminal residue" evidence="17">
    <location>
        <position position="1"/>
    </location>
</feature>
<evidence type="ECO:0000313" key="17">
    <source>
        <dbReference type="EMBL" id="CAG8721646.1"/>
    </source>
</evidence>
<comment type="cofactor">
    <cofactor evidence="1">
        <name>Cu cation</name>
        <dbReference type="ChEBI" id="CHEBI:23378"/>
    </cofactor>
</comment>
<evidence type="ECO:0000256" key="5">
    <source>
        <dbReference type="ARBA" id="ARBA00022630"/>
    </source>
</evidence>
<keyword evidence="5" id="KW-0285">Flavoprotein</keyword>
<gene>
    <name evidence="17" type="ORF">CPELLU_LOCUS12936</name>
</gene>
<keyword evidence="8" id="KW-0862">Zinc</keyword>
<dbReference type="GO" id="GO:0050136">
    <property type="term" value="F:NADH dehydrogenase (quinone) (non-electrogenic) activity"/>
    <property type="evidence" value="ECO:0007669"/>
    <property type="project" value="UniProtKB-EC"/>
</dbReference>
<name>A0A9N9I6M6_9GLOM</name>
<evidence type="ECO:0000256" key="11">
    <source>
        <dbReference type="ARBA" id="ARBA00023008"/>
    </source>
</evidence>
<dbReference type="FunFam" id="2.60.40.200:FF:000001">
    <property type="entry name" value="Superoxide dismutase [Cu-Zn]"/>
    <property type="match status" value="1"/>
</dbReference>
<evidence type="ECO:0000256" key="10">
    <source>
        <dbReference type="ARBA" id="ARBA00023002"/>
    </source>
</evidence>
<evidence type="ECO:0000256" key="6">
    <source>
        <dbReference type="ARBA" id="ARBA00022723"/>
    </source>
</evidence>
<dbReference type="Pfam" id="PF07992">
    <property type="entry name" value="Pyr_redox_2"/>
    <property type="match status" value="1"/>
</dbReference>
<evidence type="ECO:0000259" key="16">
    <source>
        <dbReference type="Pfam" id="PF07992"/>
    </source>
</evidence>
<dbReference type="InterPro" id="IPR036423">
    <property type="entry name" value="SOD-like_Cu/Zn_dom_sf"/>
</dbReference>
<evidence type="ECO:0000256" key="3">
    <source>
        <dbReference type="ARBA" id="ARBA00005272"/>
    </source>
</evidence>
<keyword evidence="7" id="KW-0274">FAD</keyword>
<dbReference type="GO" id="GO:0005739">
    <property type="term" value="C:mitochondrion"/>
    <property type="evidence" value="ECO:0007669"/>
    <property type="project" value="TreeGrafter"/>
</dbReference>
<dbReference type="PRINTS" id="PR00068">
    <property type="entry name" value="CUZNDISMTASE"/>
</dbReference>
<dbReference type="CDD" id="cd00305">
    <property type="entry name" value="Cu-Zn_Superoxide_Dismutase"/>
    <property type="match status" value="1"/>
</dbReference>
<proteinExistence type="inferred from homology"/>
<dbReference type="GO" id="GO:0046872">
    <property type="term" value="F:metal ion binding"/>
    <property type="evidence" value="ECO:0007669"/>
    <property type="project" value="UniProtKB-KW"/>
</dbReference>
<evidence type="ECO:0000313" key="18">
    <source>
        <dbReference type="Proteomes" id="UP000789759"/>
    </source>
</evidence>
<evidence type="ECO:0000256" key="9">
    <source>
        <dbReference type="ARBA" id="ARBA00022862"/>
    </source>
</evidence>
<evidence type="ECO:0000259" key="15">
    <source>
        <dbReference type="Pfam" id="PF00080"/>
    </source>
</evidence>